<dbReference type="SUPFAM" id="SSF69047">
    <property type="entry name" value="Hypothetical protein YjbJ"/>
    <property type="match status" value="1"/>
</dbReference>
<keyword evidence="1" id="KW-0812">Transmembrane</keyword>
<accession>A0A974NT52</accession>
<keyword evidence="1" id="KW-1133">Transmembrane helix</keyword>
<keyword evidence="1" id="KW-0472">Membrane</keyword>
<keyword evidence="3" id="KW-1185">Reference proteome</keyword>
<sequence>MNEDELKGGVRYTVGKVEKTIGDTVESRDWQVDGVVDQVAGGVQHGYGRVRSIVEDAVDAAPELAEVARDHVKASAARVADAAKHGGKVAIDTVRDTPVLWGIAAAMGGYALAWLVHGRHDK</sequence>
<organism evidence="2 3">
    <name type="scientific">Sphingomonas aliaeris</name>
    <dbReference type="NCBI Taxonomy" id="2759526"/>
    <lineage>
        <taxon>Bacteria</taxon>
        <taxon>Pseudomonadati</taxon>
        <taxon>Pseudomonadota</taxon>
        <taxon>Alphaproteobacteria</taxon>
        <taxon>Sphingomonadales</taxon>
        <taxon>Sphingomonadaceae</taxon>
        <taxon>Sphingomonas</taxon>
    </lineage>
</organism>
<dbReference type="AlphaFoldDB" id="A0A974NT52"/>
<name>A0A974NT52_9SPHN</name>
<reference evidence="3" key="1">
    <citation type="submission" date="2020-09" db="EMBL/GenBank/DDBJ databases">
        <title>Sphingomonas sp., a new species isolated from pork steak.</title>
        <authorList>
            <person name="Heidler von Heilborn D."/>
        </authorList>
    </citation>
    <scope>NUCLEOTIDE SEQUENCE [LARGE SCALE GENOMIC DNA]</scope>
</reference>
<evidence type="ECO:0000313" key="3">
    <source>
        <dbReference type="Proteomes" id="UP000595894"/>
    </source>
</evidence>
<dbReference type="KEGG" id="sari:H5J25_13410"/>
<dbReference type="InterPro" id="IPR036629">
    <property type="entry name" value="YjbJ_sf"/>
</dbReference>
<proteinExistence type="predicted"/>
<evidence type="ECO:0000313" key="2">
    <source>
        <dbReference type="EMBL" id="QQV76455.1"/>
    </source>
</evidence>
<feature type="transmembrane region" description="Helical" evidence="1">
    <location>
        <begin position="99"/>
        <end position="116"/>
    </location>
</feature>
<gene>
    <name evidence="2" type="ORF">H5J25_13410</name>
</gene>
<dbReference type="Proteomes" id="UP000595894">
    <property type="component" value="Chromosome"/>
</dbReference>
<dbReference type="Gene3D" id="1.10.1470.10">
    <property type="entry name" value="YjbJ"/>
    <property type="match status" value="1"/>
</dbReference>
<dbReference type="EMBL" id="CP061035">
    <property type="protein sequence ID" value="QQV76455.1"/>
    <property type="molecule type" value="Genomic_DNA"/>
</dbReference>
<dbReference type="RefSeq" id="WP_202091771.1">
    <property type="nucleotide sequence ID" value="NZ_CP061035.1"/>
</dbReference>
<evidence type="ECO:0000256" key="1">
    <source>
        <dbReference type="SAM" id="Phobius"/>
    </source>
</evidence>
<protein>
    <submittedName>
        <fullName evidence="2">CsbD family protein</fullName>
    </submittedName>
</protein>